<proteinExistence type="predicted"/>
<dbReference type="STRING" id="1247726.MIM_c07680"/>
<dbReference type="Gene3D" id="3.40.50.300">
    <property type="entry name" value="P-loop containing nucleotide triphosphate hydrolases"/>
    <property type="match status" value="1"/>
</dbReference>
<dbReference type="InterPro" id="IPR027417">
    <property type="entry name" value="P-loop_NTPase"/>
</dbReference>
<reference evidence="1 2" key="1">
    <citation type="journal article" date="2014" name="Microbiology">
        <title>Unravelling the complete genome sequence of Advenella mimigardefordensis strain DPN7T and novel insights in the catabolism of the xenobiotic polythioester precursor 3,3'-dithiodipropionate.</title>
        <authorList>
            <person name="Wubbeler J.H."/>
            <person name="Hiessl S."/>
            <person name="Schuldes J."/>
            <person name="Thurmer A."/>
            <person name="Daniel R."/>
            <person name="Steinbuchel A."/>
        </authorList>
    </citation>
    <scope>NUCLEOTIDE SEQUENCE [LARGE SCALE GENOMIC DNA]</scope>
    <source>
        <strain evidence="2">DSM 17166 / LMG 22922 / DPN7</strain>
    </source>
</reference>
<dbReference type="AlphaFoldDB" id="W0PBL2"/>
<accession>W0PBL2</accession>
<gene>
    <name evidence="1" type="ORF">MIM_c07680</name>
</gene>
<sequence>MHATGSSLIQQSATLIFLPNPKVKRETYIKDFGLTPVEFELLQQLGERSHKFLVEQGSNVTVAHLDLTNCEDELLVFSGSQDMAEIAENAVR</sequence>
<dbReference type="RefSeq" id="WP_025371470.1">
    <property type="nucleotide sequence ID" value="NZ_CP003915.1"/>
</dbReference>
<dbReference type="PATRIC" id="fig|1247726.3.peg.834"/>
<dbReference type="Proteomes" id="UP000019095">
    <property type="component" value="Chromosome"/>
</dbReference>
<keyword evidence="2" id="KW-1185">Reference proteome</keyword>
<evidence type="ECO:0000313" key="1">
    <source>
        <dbReference type="EMBL" id="AHG62867.1"/>
    </source>
</evidence>
<dbReference type="KEGG" id="amim:MIM_c07680"/>
<organism evidence="1 2">
    <name type="scientific">Advenella mimigardefordensis (strain DSM 17166 / LMG 22922 / DPN7)</name>
    <dbReference type="NCBI Taxonomy" id="1247726"/>
    <lineage>
        <taxon>Bacteria</taxon>
        <taxon>Pseudomonadati</taxon>
        <taxon>Pseudomonadota</taxon>
        <taxon>Betaproteobacteria</taxon>
        <taxon>Burkholderiales</taxon>
        <taxon>Alcaligenaceae</taxon>
    </lineage>
</organism>
<evidence type="ECO:0000313" key="2">
    <source>
        <dbReference type="Proteomes" id="UP000019095"/>
    </source>
</evidence>
<dbReference type="HOGENOM" id="CLU_2406756_0_0_4"/>
<name>W0PBL2_ADVMD</name>
<dbReference type="OrthoDB" id="9816422at2"/>
<dbReference type="EMBL" id="CP003915">
    <property type="protein sequence ID" value="AHG62867.1"/>
    <property type="molecule type" value="Genomic_DNA"/>
</dbReference>
<dbReference type="eggNOG" id="COG3451">
    <property type="taxonomic scope" value="Bacteria"/>
</dbReference>
<protein>
    <submittedName>
        <fullName evidence="1">Putative type IV secretion system protein</fullName>
    </submittedName>
</protein>